<keyword evidence="8" id="KW-1185">Reference proteome</keyword>
<dbReference type="Proteomes" id="UP001600888">
    <property type="component" value="Unassembled WGS sequence"/>
</dbReference>
<evidence type="ECO:0000313" key="7">
    <source>
        <dbReference type="EMBL" id="KAL2285409.1"/>
    </source>
</evidence>
<proteinExistence type="inferred from homology"/>
<dbReference type="SUPFAM" id="SSF48264">
    <property type="entry name" value="Cytochrome P450"/>
    <property type="match status" value="1"/>
</dbReference>
<protein>
    <recommendedName>
        <fullName evidence="9">Cytochrome P450</fullName>
    </recommendedName>
</protein>
<keyword evidence="5" id="KW-0408">Iron</keyword>
<evidence type="ECO:0000256" key="4">
    <source>
        <dbReference type="ARBA" id="ARBA00023002"/>
    </source>
</evidence>
<dbReference type="InterPro" id="IPR036396">
    <property type="entry name" value="Cyt_P450_sf"/>
</dbReference>
<dbReference type="EMBL" id="JBAWTH010000030">
    <property type="protein sequence ID" value="KAL2285409.1"/>
    <property type="molecule type" value="Genomic_DNA"/>
</dbReference>
<keyword evidence="6" id="KW-0503">Monooxygenase</keyword>
<evidence type="ECO:0000256" key="2">
    <source>
        <dbReference type="ARBA" id="ARBA00010617"/>
    </source>
</evidence>
<evidence type="ECO:0000256" key="5">
    <source>
        <dbReference type="ARBA" id="ARBA00023004"/>
    </source>
</evidence>
<evidence type="ECO:0000256" key="6">
    <source>
        <dbReference type="ARBA" id="ARBA00023033"/>
    </source>
</evidence>
<comment type="similarity">
    <text evidence="2">Belongs to the cytochrome P450 family.</text>
</comment>
<comment type="cofactor">
    <cofactor evidence="1">
        <name>heme</name>
        <dbReference type="ChEBI" id="CHEBI:30413"/>
    </cofactor>
</comment>
<evidence type="ECO:0000256" key="3">
    <source>
        <dbReference type="ARBA" id="ARBA00022723"/>
    </source>
</evidence>
<evidence type="ECO:0008006" key="9">
    <source>
        <dbReference type="Google" id="ProtNLM"/>
    </source>
</evidence>
<comment type="caution">
    <text evidence="7">The sequence shown here is derived from an EMBL/GenBank/DDBJ whole genome shotgun (WGS) entry which is preliminary data.</text>
</comment>
<keyword evidence="3" id="KW-0479">Metal-binding</keyword>
<keyword evidence="4" id="KW-0560">Oxidoreductase</keyword>
<reference evidence="7 8" key="1">
    <citation type="submission" date="2024-03" db="EMBL/GenBank/DDBJ databases">
        <title>A high-quality draft genome sequence of Diaporthe vaccinii, a causative agent of upright dieback and viscid rot disease in cranberry plants.</title>
        <authorList>
            <person name="Sarrasin M."/>
            <person name="Lang B.F."/>
            <person name="Burger G."/>
        </authorList>
    </citation>
    <scope>NUCLEOTIDE SEQUENCE [LARGE SCALE GENOMIC DNA]</scope>
    <source>
        <strain evidence="7 8">IS7</strain>
    </source>
</reference>
<dbReference type="InterPro" id="IPR001128">
    <property type="entry name" value="Cyt_P450"/>
</dbReference>
<accession>A0ABR4ESK1</accession>
<evidence type="ECO:0000256" key="1">
    <source>
        <dbReference type="ARBA" id="ARBA00001971"/>
    </source>
</evidence>
<dbReference type="InterPro" id="IPR002403">
    <property type="entry name" value="Cyt_P450_E_grp-IV"/>
</dbReference>
<gene>
    <name evidence="7" type="ORF">FJTKL_08094</name>
</gene>
<dbReference type="PRINTS" id="PR00465">
    <property type="entry name" value="EP450IV"/>
</dbReference>
<dbReference type="Pfam" id="PF00067">
    <property type="entry name" value="p450"/>
    <property type="match status" value="1"/>
</dbReference>
<evidence type="ECO:0000313" key="8">
    <source>
        <dbReference type="Proteomes" id="UP001600888"/>
    </source>
</evidence>
<dbReference type="PANTHER" id="PTHR46206">
    <property type="entry name" value="CYTOCHROME P450"/>
    <property type="match status" value="1"/>
</dbReference>
<name>A0ABR4ESK1_9PEZI</name>
<sequence>MGAVHRSTSQTVTFKDGLAVPPDTEILFPTHEIYHDDEYYPDAATFDPERWPKMRRASPTDHSKFQFSYISDTYITMGAGSHACPGRALASAEIKLILVHMLQRWDMRYGTADGKRPPVVPIAFSRIPDAKADMLSKEKEEWRERNCQERVKLEVGLIWYLYGDENMVL</sequence>
<dbReference type="Gene3D" id="1.10.630.10">
    <property type="entry name" value="Cytochrome P450"/>
    <property type="match status" value="1"/>
</dbReference>
<organism evidence="7 8">
    <name type="scientific">Diaporthe vaccinii</name>
    <dbReference type="NCBI Taxonomy" id="105482"/>
    <lineage>
        <taxon>Eukaryota</taxon>
        <taxon>Fungi</taxon>
        <taxon>Dikarya</taxon>
        <taxon>Ascomycota</taxon>
        <taxon>Pezizomycotina</taxon>
        <taxon>Sordariomycetes</taxon>
        <taxon>Sordariomycetidae</taxon>
        <taxon>Diaporthales</taxon>
        <taxon>Diaporthaceae</taxon>
        <taxon>Diaporthe</taxon>
        <taxon>Diaporthe eres species complex</taxon>
    </lineage>
</organism>